<dbReference type="InterPro" id="IPR051200">
    <property type="entry name" value="Host-pathogen_enzymatic-act"/>
</dbReference>
<accession>A0ABT0DGN2</accession>
<evidence type="ECO:0000256" key="1">
    <source>
        <dbReference type="SAM" id="SignalP"/>
    </source>
</evidence>
<organism evidence="2 3">
    <name type="scientific">Ancylobacter koreensis</name>
    <dbReference type="NCBI Taxonomy" id="266121"/>
    <lineage>
        <taxon>Bacteria</taxon>
        <taxon>Pseudomonadati</taxon>
        <taxon>Pseudomonadota</taxon>
        <taxon>Alphaproteobacteria</taxon>
        <taxon>Hyphomicrobiales</taxon>
        <taxon>Xanthobacteraceae</taxon>
        <taxon>Ancylobacter</taxon>
    </lineage>
</organism>
<dbReference type="RefSeq" id="WP_247198004.1">
    <property type="nucleotide sequence ID" value="NZ_JALKCG010000001.1"/>
</dbReference>
<evidence type="ECO:0000313" key="3">
    <source>
        <dbReference type="Proteomes" id="UP001202867"/>
    </source>
</evidence>
<dbReference type="PANTHER" id="PTHR47197:SF3">
    <property type="entry name" value="DIHYDRO-HEME D1 DEHYDROGENASE"/>
    <property type="match status" value="1"/>
</dbReference>
<keyword evidence="1" id="KW-0732">Signal</keyword>
<dbReference type="PANTHER" id="PTHR47197">
    <property type="entry name" value="PROTEIN NIRF"/>
    <property type="match status" value="1"/>
</dbReference>
<reference evidence="3" key="1">
    <citation type="submission" date="2023-07" db="EMBL/GenBank/DDBJ databases">
        <title>Ancylobacter moscoviensis sp. nov., facultatively methylotrophic bacteria from activated sludge and the reclassification of Starkeya novella (Starkey 1934) Kelly et al. 2000 as Ancylobacter novellus comb. nov., Starkeya koreensis Im et al. 2006 as Ancylobacter koreensis comb.nov., Angulomicrobium tetraedrale Vasil'eva et al. 1986 as Ancylobacter tetraedralis comb. nov., Angulomicrobium amanitiforme Fritz et al. 2004 as Ancylobacter amanitiformis comb. nov. and Methylorhabdus multivorans Doronina et al. 1996 as Ancylobacter multivorans comb. nov. and emended description of the genus Ancylobacter.</title>
        <authorList>
            <person name="Doronina N."/>
            <person name="Chemodurova A."/>
            <person name="Grouzdev D."/>
            <person name="Koziaeva V."/>
            <person name="Shi W."/>
            <person name="Wu L."/>
            <person name="Kaparullina E."/>
        </authorList>
    </citation>
    <scope>NUCLEOTIDE SEQUENCE [LARGE SCALE GENOMIC DNA]</scope>
    <source>
        <strain evidence="3">Jip08</strain>
    </source>
</reference>
<protein>
    <submittedName>
        <fullName evidence="2">YncE family protein</fullName>
    </submittedName>
</protein>
<comment type="caution">
    <text evidence="2">The sequence shown here is derived from an EMBL/GenBank/DDBJ whole genome shotgun (WGS) entry which is preliminary data.</text>
</comment>
<sequence>MSKIFTAALLAATALATPVCAKDYFLATGRWDNVMLVIDLEKAIDPANDGTPNAVVNRPRVTHDIQVDGKTEIASGQPITVAIAPDYSKAYIANHSGKTSAKLAQAFQHGHAGSVTVLDLKKARDPKNNEALGAVDGWIDSQGFGATGFALLPGGKFAALAHAEAEGNEDGGRHINIVDLAQGKVVHKVEQAYGSPGHSCPPAEIPHSAPDKRFGCFPDSNGVAASPLGGPQGLIFTANGGTDDISVIDVAKAIAGEKGAEIGRIPVQAGGFGISASPDGKLVAQASRENAQDGKEGNTISIIDVEKAGKEPAKAEVARVQVGTDDANEPSRPFVAAFTPDGKKIISTNFRTNNIDIIDVAKALAGEKATIARIPLSTGSNDPSRPRGVAVTPDGRYAAITGAPPKGGHNSSMVWIIDLAANKVAGRVTQIGSESYMIGYFKAD</sequence>
<dbReference type="InterPro" id="IPR011044">
    <property type="entry name" value="Quino_amine_DH_bsu"/>
</dbReference>
<proteinExistence type="predicted"/>
<evidence type="ECO:0000313" key="2">
    <source>
        <dbReference type="EMBL" id="MCK0206428.1"/>
    </source>
</evidence>
<feature type="signal peptide" evidence="1">
    <location>
        <begin position="1"/>
        <end position="21"/>
    </location>
</feature>
<feature type="chain" id="PRO_5045641198" evidence="1">
    <location>
        <begin position="22"/>
        <end position="444"/>
    </location>
</feature>
<keyword evidence="3" id="KW-1185">Reference proteome</keyword>
<dbReference type="SUPFAM" id="SSF50969">
    <property type="entry name" value="YVTN repeat-like/Quinoprotein amine dehydrogenase"/>
    <property type="match status" value="1"/>
</dbReference>
<name>A0ABT0DGN2_9HYPH</name>
<dbReference type="EMBL" id="JALKCG010000001">
    <property type="protein sequence ID" value="MCK0206428.1"/>
    <property type="molecule type" value="Genomic_DNA"/>
</dbReference>
<dbReference type="Proteomes" id="UP001202867">
    <property type="component" value="Unassembled WGS sequence"/>
</dbReference>
<dbReference type="Gene3D" id="2.130.10.10">
    <property type="entry name" value="YVTN repeat-like/Quinoprotein amine dehydrogenase"/>
    <property type="match status" value="2"/>
</dbReference>
<gene>
    <name evidence="2" type="ORF">MWN33_00085</name>
</gene>
<dbReference type="InterPro" id="IPR015943">
    <property type="entry name" value="WD40/YVTN_repeat-like_dom_sf"/>
</dbReference>